<evidence type="ECO:0000313" key="5">
    <source>
        <dbReference type="Proteomes" id="UP001156836"/>
    </source>
</evidence>
<sequence length="126" mass="13686">MLVVEDNPDMLDCVAEELQYLGHEVLRAGGVDDALRHLATEPVIDLLLSDLQLRAELDGAQLARLARTMQPRLDVVIMTGFDASQLADDGLERLTVLRKPYSLEELNRAVGTPPRTGTALDAAPGP</sequence>
<reference evidence="5" key="1">
    <citation type="journal article" date="2019" name="Int. J. Syst. Evol. Microbiol.">
        <title>The Global Catalogue of Microorganisms (GCM) 10K type strain sequencing project: providing services to taxonomists for standard genome sequencing and annotation.</title>
        <authorList>
            <consortium name="The Broad Institute Genomics Platform"/>
            <consortium name="The Broad Institute Genome Sequencing Center for Infectious Disease"/>
            <person name="Wu L."/>
            <person name="Ma J."/>
        </authorList>
    </citation>
    <scope>NUCLEOTIDE SEQUENCE [LARGE SCALE GENOMIC DNA]</scope>
    <source>
        <strain evidence="5">NBRC 104970</strain>
    </source>
</reference>
<proteinExistence type="predicted"/>
<comment type="caution">
    <text evidence="4">The sequence shown here is derived from an EMBL/GenBank/DDBJ whole genome shotgun (WGS) entry which is preliminary data.</text>
</comment>
<protein>
    <recommendedName>
        <fullName evidence="3">Response regulatory domain-containing protein</fullName>
    </recommendedName>
</protein>
<evidence type="ECO:0000256" key="1">
    <source>
        <dbReference type="ARBA" id="ARBA00022553"/>
    </source>
</evidence>
<dbReference type="InterPro" id="IPR011006">
    <property type="entry name" value="CheY-like_superfamily"/>
</dbReference>
<dbReference type="Proteomes" id="UP001156836">
    <property type="component" value="Unassembled WGS sequence"/>
</dbReference>
<keyword evidence="1 2" id="KW-0597">Phosphoprotein</keyword>
<dbReference type="InterPro" id="IPR050595">
    <property type="entry name" value="Bact_response_regulator"/>
</dbReference>
<dbReference type="Gene3D" id="3.40.50.2300">
    <property type="match status" value="1"/>
</dbReference>
<dbReference type="Pfam" id="PF00072">
    <property type="entry name" value="Response_reg"/>
    <property type="match status" value="1"/>
</dbReference>
<dbReference type="PANTHER" id="PTHR44591">
    <property type="entry name" value="STRESS RESPONSE REGULATOR PROTEIN 1"/>
    <property type="match status" value="1"/>
</dbReference>
<evidence type="ECO:0000313" key="4">
    <source>
        <dbReference type="EMBL" id="GLS05270.1"/>
    </source>
</evidence>
<name>A0ABQ6BVS3_9NEIS</name>
<dbReference type="SUPFAM" id="SSF52172">
    <property type="entry name" value="CheY-like"/>
    <property type="match status" value="1"/>
</dbReference>
<dbReference type="EMBL" id="BSOZ01000040">
    <property type="protein sequence ID" value="GLS05270.1"/>
    <property type="molecule type" value="Genomic_DNA"/>
</dbReference>
<keyword evidence="5" id="KW-1185">Reference proteome</keyword>
<dbReference type="InterPro" id="IPR001789">
    <property type="entry name" value="Sig_transdc_resp-reg_receiver"/>
</dbReference>
<feature type="domain" description="Response regulatory" evidence="3">
    <location>
        <begin position="1"/>
        <end position="114"/>
    </location>
</feature>
<dbReference type="SMART" id="SM00448">
    <property type="entry name" value="REC"/>
    <property type="match status" value="1"/>
</dbReference>
<dbReference type="PANTHER" id="PTHR44591:SF21">
    <property type="entry name" value="TWO-COMPONENT RESPONSE REGULATOR"/>
    <property type="match status" value="1"/>
</dbReference>
<accession>A0ABQ6BVS3</accession>
<dbReference type="PROSITE" id="PS50110">
    <property type="entry name" value="RESPONSE_REGULATORY"/>
    <property type="match status" value="1"/>
</dbReference>
<gene>
    <name evidence="4" type="ORF">GCM10007860_24200</name>
</gene>
<organism evidence="4 5">
    <name type="scientific">Chitiniphilus shinanonensis</name>
    <dbReference type="NCBI Taxonomy" id="553088"/>
    <lineage>
        <taxon>Bacteria</taxon>
        <taxon>Pseudomonadati</taxon>
        <taxon>Pseudomonadota</taxon>
        <taxon>Betaproteobacteria</taxon>
        <taxon>Neisseriales</taxon>
        <taxon>Chitinibacteraceae</taxon>
        <taxon>Chitiniphilus</taxon>
    </lineage>
</organism>
<evidence type="ECO:0000259" key="3">
    <source>
        <dbReference type="PROSITE" id="PS50110"/>
    </source>
</evidence>
<evidence type="ECO:0000256" key="2">
    <source>
        <dbReference type="PROSITE-ProRule" id="PRU00169"/>
    </source>
</evidence>
<feature type="modified residue" description="4-aspartylphosphate" evidence="2">
    <location>
        <position position="50"/>
    </location>
</feature>